<comment type="similarity">
    <text evidence="1">Belongs to the universal ribosomal protein uS2 family.</text>
</comment>
<gene>
    <name evidence="4" type="ORF">M832_08470</name>
</gene>
<dbReference type="GO" id="GO:0003735">
    <property type="term" value="F:structural constituent of ribosome"/>
    <property type="evidence" value="ECO:0007669"/>
    <property type="project" value="InterPro"/>
</dbReference>
<dbReference type="PROSITE" id="PS00962">
    <property type="entry name" value="RIBOSOMAL_S2_1"/>
    <property type="match status" value="1"/>
</dbReference>
<dbReference type="STRING" id="1229831.M832_08470"/>
<dbReference type="Pfam" id="PF00318">
    <property type="entry name" value="Ribosomal_S2"/>
    <property type="match status" value="1"/>
</dbReference>
<accession>W8JGR0</accession>
<dbReference type="eggNOG" id="COG0052">
    <property type="taxonomic scope" value="Bacteria"/>
</dbReference>
<evidence type="ECO:0000313" key="5">
    <source>
        <dbReference type="Proteomes" id="UP000019433"/>
    </source>
</evidence>
<dbReference type="InterPro" id="IPR018130">
    <property type="entry name" value="Ribosomal_uS2_CS"/>
</dbReference>
<dbReference type="InterPro" id="IPR001865">
    <property type="entry name" value="Ribosomal_uS2"/>
</dbReference>
<dbReference type="Gene3D" id="3.40.50.10490">
    <property type="entry name" value="Glucose-6-phosphate isomerase like protein, domain 1"/>
    <property type="match status" value="1"/>
</dbReference>
<protein>
    <recommendedName>
        <fullName evidence="6">30S ribosomal protein S2</fullName>
    </recommendedName>
</protein>
<sequence>MQEIEVQSLEEFSCNLSIKDLIEAGAHFGHQTHRWNPKMKIYIFEEKMVFTSSI</sequence>
<dbReference type="GO" id="GO:1990904">
    <property type="term" value="C:ribonucleoprotein complex"/>
    <property type="evidence" value="ECO:0007669"/>
    <property type="project" value="UniProtKB-KW"/>
</dbReference>
<dbReference type="Proteomes" id="UP000019433">
    <property type="component" value="Chromosome"/>
</dbReference>
<proteinExistence type="inferred from homology"/>
<evidence type="ECO:0000256" key="3">
    <source>
        <dbReference type="ARBA" id="ARBA00023274"/>
    </source>
</evidence>
<dbReference type="EMBL" id="CP006571">
    <property type="protein sequence ID" value="AHK63696.1"/>
    <property type="molecule type" value="Genomic_DNA"/>
</dbReference>
<evidence type="ECO:0000313" key="4">
    <source>
        <dbReference type="EMBL" id="AHK63696.1"/>
    </source>
</evidence>
<dbReference type="KEGG" id="cav:M832_08470"/>
<keyword evidence="2" id="KW-0689">Ribosomal protein</keyword>
<dbReference type="PATRIC" id="fig|1229831.3.peg.845"/>
<evidence type="ECO:0000256" key="1">
    <source>
        <dbReference type="ARBA" id="ARBA00006242"/>
    </source>
</evidence>
<dbReference type="SUPFAM" id="SSF52313">
    <property type="entry name" value="Ribosomal protein S2"/>
    <property type="match status" value="1"/>
</dbReference>
<dbReference type="GO" id="GO:0006412">
    <property type="term" value="P:translation"/>
    <property type="evidence" value="ECO:0007669"/>
    <property type="project" value="InterPro"/>
</dbReference>
<evidence type="ECO:0000256" key="2">
    <source>
        <dbReference type="ARBA" id="ARBA00022980"/>
    </source>
</evidence>
<name>W8JGR0_9CHLA</name>
<dbReference type="InterPro" id="IPR023591">
    <property type="entry name" value="Ribosomal_uS2_flav_dom_sf"/>
</dbReference>
<reference evidence="4 5" key="1">
    <citation type="journal article" date="2014" name="Syst. Appl. Microbiol.">
        <title>Evidence for the existence of two new members of the family Chlamydiaceae and proposal of Chlamydia avium sp. nov. and Chlamydia gallinacea sp. nov.</title>
        <authorList>
            <person name="Sachse K."/>
            <person name="Laroucau K."/>
            <person name="Riege K."/>
            <person name="Wehner S."/>
            <person name="Dilcher M."/>
            <person name="Creasy H.H."/>
            <person name="Weidmann M."/>
            <person name="Myers G."/>
            <person name="Vorimore F."/>
            <person name="Vicari N."/>
            <person name="Magnino S."/>
            <person name="Liebler-Tenorio E."/>
            <person name="Ruettger A."/>
            <person name="Bavoil P.M."/>
            <person name="Hufert F.T."/>
            <person name="Rossello-Mora R."/>
            <person name="Marz M."/>
        </authorList>
    </citation>
    <scope>NUCLEOTIDE SEQUENCE [LARGE SCALE GENOMIC DNA]</scope>
    <source>
        <strain evidence="4 5">10DC88</strain>
    </source>
</reference>
<dbReference type="HOGENOM" id="CLU_3041705_0_0_0"/>
<evidence type="ECO:0008006" key="6">
    <source>
        <dbReference type="Google" id="ProtNLM"/>
    </source>
</evidence>
<dbReference type="AlphaFoldDB" id="W8JGR0"/>
<organism evidence="4 5">
    <name type="scientific">Chlamydia avium 10DC88</name>
    <dbReference type="NCBI Taxonomy" id="1229831"/>
    <lineage>
        <taxon>Bacteria</taxon>
        <taxon>Pseudomonadati</taxon>
        <taxon>Chlamydiota</taxon>
        <taxon>Chlamydiia</taxon>
        <taxon>Chlamydiales</taxon>
        <taxon>Chlamydiaceae</taxon>
        <taxon>Chlamydia/Chlamydophila group</taxon>
        <taxon>Chlamydia</taxon>
    </lineage>
</organism>
<keyword evidence="3" id="KW-0687">Ribonucleoprotein</keyword>
<dbReference type="GO" id="GO:0005840">
    <property type="term" value="C:ribosome"/>
    <property type="evidence" value="ECO:0007669"/>
    <property type="project" value="UniProtKB-KW"/>
</dbReference>